<keyword evidence="1" id="KW-0472">Membrane</keyword>
<dbReference type="EMBL" id="HACM01000138">
    <property type="protein sequence ID" value="CRZ00580.1"/>
    <property type="molecule type" value="Transcribed_RNA"/>
</dbReference>
<reference evidence="2" key="1">
    <citation type="submission" date="2015-04" db="EMBL/GenBank/DDBJ databases">
        <title>The genome sequence of the plant pathogenic Rhizarian Plasmodiophora brassicae reveals insights in its biotrophic life cycle and the origin of chitin synthesis.</title>
        <authorList>
            <person name="Schwelm A."/>
            <person name="Fogelqvist J."/>
            <person name="Knaust A."/>
            <person name="Julke S."/>
            <person name="Lilja T."/>
            <person name="Dhandapani V."/>
            <person name="Bonilla-Rosso G."/>
            <person name="Karlsson M."/>
            <person name="Shevchenko A."/>
            <person name="Choi S.R."/>
            <person name="Kim H.G."/>
            <person name="Park J.Y."/>
            <person name="Lim Y.P."/>
            <person name="Ludwig-Muller J."/>
            <person name="Dixelius C."/>
        </authorList>
    </citation>
    <scope>NUCLEOTIDE SEQUENCE</scope>
    <source>
        <tissue evidence="2">Potato root galls</tissue>
    </source>
</reference>
<sequence length="125" mass="14409">EKIWRISKHLRGRNTLKPKVLETAERPETRFRSVFALACFCFCSSKFVGFLFVVVEARPCSFSFPVAAQQKVFPTFIYVSLVCSLIRLLLFGVNFLNCLHTGMFSFVQLSNFLRLIVLLFIVTVF</sequence>
<keyword evidence="1" id="KW-1133">Transmembrane helix</keyword>
<feature type="transmembrane region" description="Helical" evidence="1">
    <location>
        <begin position="75"/>
        <end position="96"/>
    </location>
</feature>
<proteinExistence type="predicted"/>
<organism evidence="2">
    <name type="scientific">Spongospora subterranea</name>
    <dbReference type="NCBI Taxonomy" id="70186"/>
    <lineage>
        <taxon>Eukaryota</taxon>
        <taxon>Sar</taxon>
        <taxon>Rhizaria</taxon>
        <taxon>Endomyxa</taxon>
        <taxon>Phytomyxea</taxon>
        <taxon>Plasmodiophorida</taxon>
        <taxon>Plasmodiophoridae</taxon>
        <taxon>Spongospora</taxon>
    </lineage>
</organism>
<name>A0A0H5QF65_9EUKA</name>
<feature type="transmembrane region" description="Helical" evidence="1">
    <location>
        <begin position="103"/>
        <end position="124"/>
    </location>
</feature>
<feature type="non-terminal residue" evidence="2">
    <location>
        <position position="1"/>
    </location>
</feature>
<accession>A0A0H5QF65</accession>
<evidence type="ECO:0000256" key="1">
    <source>
        <dbReference type="SAM" id="Phobius"/>
    </source>
</evidence>
<feature type="transmembrane region" description="Helical" evidence="1">
    <location>
        <begin position="34"/>
        <end position="55"/>
    </location>
</feature>
<keyword evidence="1" id="KW-0812">Transmembrane</keyword>
<dbReference type="AlphaFoldDB" id="A0A0H5QF65"/>
<evidence type="ECO:0000313" key="2">
    <source>
        <dbReference type="EMBL" id="CRZ00580.1"/>
    </source>
</evidence>
<protein>
    <submittedName>
        <fullName evidence="2">Uncharacterized protein</fullName>
    </submittedName>
</protein>